<organism evidence="1">
    <name type="scientific">marine sediment metagenome</name>
    <dbReference type="NCBI Taxonomy" id="412755"/>
    <lineage>
        <taxon>unclassified sequences</taxon>
        <taxon>metagenomes</taxon>
        <taxon>ecological metagenomes</taxon>
    </lineage>
</organism>
<dbReference type="AlphaFoldDB" id="X0SZ57"/>
<protein>
    <submittedName>
        <fullName evidence="1">Uncharacterized protein</fullName>
    </submittedName>
</protein>
<accession>X0SZ57</accession>
<evidence type="ECO:0000313" key="1">
    <source>
        <dbReference type="EMBL" id="GAF69085.1"/>
    </source>
</evidence>
<gene>
    <name evidence="1" type="ORF">S01H1_10086</name>
</gene>
<reference evidence="1" key="1">
    <citation type="journal article" date="2014" name="Front. Microbiol.">
        <title>High frequency of phylogenetically diverse reductive dehalogenase-homologous genes in deep subseafloor sedimentary metagenomes.</title>
        <authorList>
            <person name="Kawai M."/>
            <person name="Futagami T."/>
            <person name="Toyoda A."/>
            <person name="Takaki Y."/>
            <person name="Nishi S."/>
            <person name="Hori S."/>
            <person name="Arai W."/>
            <person name="Tsubouchi T."/>
            <person name="Morono Y."/>
            <person name="Uchiyama I."/>
            <person name="Ito T."/>
            <person name="Fujiyama A."/>
            <person name="Inagaki F."/>
            <person name="Takami H."/>
        </authorList>
    </citation>
    <scope>NUCLEOTIDE SEQUENCE</scope>
    <source>
        <strain evidence="1">Expedition CK06-06</strain>
    </source>
</reference>
<sequence>MSEAPTLVAFLGGLSGSPLEEMLAAARRAATLDSLERALSTGAFASAILVADSRQGLAELPPGVVVDVDAEAFHFGRRLAGVIDRFGLEKPLYFSGGSVPLLAAQEFVGIAQELGRGDGLVITNNLYSADLVAFSPGEALRKIKLPDSDNPLARLLAEQADLAPRPLPRSVSSQFDIDSPSDLAILTLMGGAGPRLQSLLDDWRLDVASYRGVLGYFTAPTAQVLVAGRAGSQVWQYLERETACRVRFFAEERGMQAEGRLGGGQARSLLGFYLAEVGVERFFATLAELADAVFLDSRVLLAHLG</sequence>
<comment type="caution">
    <text evidence="1">The sequence shown here is derived from an EMBL/GenBank/DDBJ whole genome shotgun (WGS) entry which is preliminary data.</text>
</comment>
<feature type="non-terminal residue" evidence="1">
    <location>
        <position position="305"/>
    </location>
</feature>
<proteinExistence type="predicted"/>
<name>X0SZ57_9ZZZZ</name>
<dbReference type="EMBL" id="BARS01005152">
    <property type="protein sequence ID" value="GAF69085.1"/>
    <property type="molecule type" value="Genomic_DNA"/>
</dbReference>